<sequence>MEHEVLIQAPQAQINPLAENVTHPKLRSTIQLFVQALTTQDNREVVAMVNPIMGMVSSRVREFLRMKPPDFYGSKVEEDPKGILDEVYKVLAIMG</sequence>
<gene>
    <name evidence="1" type="ORF">EJD97_017796</name>
</gene>
<accession>A0A6N2CED9</accession>
<evidence type="ECO:0000313" key="1">
    <source>
        <dbReference type="EMBL" id="TMX03190.1"/>
    </source>
</evidence>
<protein>
    <submittedName>
        <fullName evidence="1">Uncharacterized protein</fullName>
    </submittedName>
</protein>
<dbReference type="EMBL" id="RXGB01000476">
    <property type="protein sequence ID" value="TMX03190.1"/>
    <property type="molecule type" value="Genomic_DNA"/>
</dbReference>
<reference evidence="1" key="1">
    <citation type="submission" date="2019-05" db="EMBL/GenBank/DDBJ databases">
        <title>The de novo reference genome and transcriptome assemblies of the wild tomato species Solanum chilense.</title>
        <authorList>
            <person name="Stam R."/>
            <person name="Nosenko T."/>
            <person name="Hoerger A.C."/>
            <person name="Stephan W."/>
            <person name="Seidel M.A."/>
            <person name="Kuhn J.M.M."/>
            <person name="Haberer G."/>
            <person name="Tellier A."/>
        </authorList>
    </citation>
    <scope>NUCLEOTIDE SEQUENCE</scope>
    <source>
        <tissue evidence="1">Mature leaves</tissue>
    </source>
</reference>
<dbReference type="AlphaFoldDB" id="A0A6N2CED9"/>
<comment type="caution">
    <text evidence="1">The sequence shown here is derived from an EMBL/GenBank/DDBJ whole genome shotgun (WGS) entry which is preliminary data.</text>
</comment>
<name>A0A6N2CED9_SOLCI</name>
<organism evidence="1">
    <name type="scientific">Solanum chilense</name>
    <name type="common">Tomato</name>
    <name type="synonym">Lycopersicon chilense</name>
    <dbReference type="NCBI Taxonomy" id="4083"/>
    <lineage>
        <taxon>Eukaryota</taxon>
        <taxon>Viridiplantae</taxon>
        <taxon>Streptophyta</taxon>
        <taxon>Embryophyta</taxon>
        <taxon>Tracheophyta</taxon>
        <taxon>Spermatophyta</taxon>
        <taxon>Magnoliopsida</taxon>
        <taxon>eudicotyledons</taxon>
        <taxon>Gunneridae</taxon>
        <taxon>Pentapetalae</taxon>
        <taxon>asterids</taxon>
        <taxon>lamiids</taxon>
        <taxon>Solanales</taxon>
        <taxon>Solanaceae</taxon>
        <taxon>Solanoideae</taxon>
        <taxon>Solaneae</taxon>
        <taxon>Solanum</taxon>
        <taxon>Solanum subgen. Lycopersicon</taxon>
    </lineage>
</organism>
<proteinExistence type="predicted"/>